<dbReference type="SUPFAM" id="SSF52402">
    <property type="entry name" value="Adenine nucleotide alpha hydrolases-like"/>
    <property type="match status" value="1"/>
</dbReference>
<evidence type="ECO:0000313" key="1">
    <source>
        <dbReference type="EMBL" id="AHM57150.1"/>
    </source>
</evidence>
<sequence>MDNTGYDKLLYERLIYRKQYIIMPYTIDGPSEWKTYGIRNDRLVLHVHPELEVTIADDEKRKIVLLGYVLDWQNPEYGNGDILKMLLRENRDFDSFIEATFSLGGRFVMIYEDDKCCRIYNDAAGQMELYYHKGSKGLACATQLPIMKRYMELEMNTDKGVQEFYESEDFANSLRQWVGEDTIYKATRRLNPNFYLDLIEGEVVRYWPLKPLRKRSRQASSEMACWMLKGFMNAISRRGKLIIPVTAGWDSRLVLAATKDIRDRVTYYIIKYPWMDDESKEMTIPRNMFEELGIPFKVLNPGAEADLDFSRAYMDNTAYPIAENIPGAYNIFYRMFNDRINITSQVSEVVRNYCGTIKSPNGKLFSTFIGYEGNNDYVVRMCDKWINKNSKLAKEMNIDLLSLFIWEEGLGWEASQRSQADIAIEEYSPFSCRNLLEMLLSVNDSYRNKYNCSLYRSMIEIMWPEVLGEPVKPSFKNTLNGALVSMDMLYSAKKIFKKL</sequence>
<evidence type="ECO:0000313" key="2">
    <source>
        <dbReference type="Proteomes" id="UP000019591"/>
    </source>
</evidence>
<reference evidence="1 2" key="1">
    <citation type="journal article" date="2014" name="Genome Announc.">
        <title>Complete Genome Sequence of Amino Acid-Utilizing Eubacterium acidaminophilum al-2 (DSM 3953).</title>
        <authorList>
            <person name="Poehlein A."/>
            <person name="Andreesen J.R."/>
            <person name="Daniel R."/>
        </authorList>
    </citation>
    <scope>NUCLEOTIDE SEQUENCE [LARGE SCALE GENOMIC DNA]</scope>
    <source>
        <strain evidence="1 2">DSM 3953</strain>
    </source>
</reference>
<gene>
    <name evidence="1" type="ORF">EAL2_c18690</name>
</gene>
<dbReference type="PATRIC" id="fig|1286171.3.peg.1818"/>
<protein>
    <recommendedName>
        <fullName evidence="3">Asparagine synthetase domain-containing protein</fullName>
    </recommendedName>
</protein>
<name>W8T8H7_PEPAC</name>
<keyword evidence="2" id="KW-1185">Reference proteome</keyword>
<dbReference type="AlphaFoldDB" id="W8T8H7"/>
<dbReference type="RefSeq" id="WP_025436104.1">
    <property type="nucleotide sequence ID" value="NZ_CP007452.1"/>
</dbReference>
<accession>W8T8H7</accession>
<evidence type="ECO:0008006" key="3">
    <source>
        <dbReference type="Google" id="ProtNLM"/>
    </source>
</evidence>
<dbReference type="Proteomes" id="UP000019591">
    <property type="component" value="Chromosome"/>
</dbReference>
<dbReference type="KEGG" id="eac:EAL2_c18690"/>
<dbReference type="OrthoDB" id="9763290at2"/>
<dbReference type="eggNOG" id="COG0367">
    <property type="taxonomic scope" value="Bacteria"/>
</dbReference>
<organism evidence="1 2">
    <name type="scientific">Peptoclostridium acidaminophilum DSM 3953</name>
    <dbReference type="NCBI Taxonomy" id="1286171"/>
    <lineage>
        <taxon>Bacteria</taxon>
        <taxon>Bacillati</taxon>
        <taxon>Bacillota</taxon>
        <taxon>Clostridia</taxon>
        <taxon>Peptostreptococcales</taxon>
        <taxon>Peptoclostridiaceae</taxon>
        <taxon>Peptoclostridium</taxon>
    </lineage>
</organism>
<dbReference type="HOGENOM" id="CLU_037844_0_0_9"/>
<proteinExistence type="predicted"/>
<dbReference type="EMBL" id="CP007452">
    <property type="protein sequence ID" value="AHM57150.1"/>
    <property type="molecule type" value="Genomic_DNA"/>
</dbReference>
<dbReference type="STRING" id="1286171.EAL2_c18690"/>